<keyword evidence="6" id="KW-0597">Phosphoprotein</keyword>
<dbReference type="Proteomes" id="UP001201980">
    <property type="component" value="Unassembled WGS sequence"/>
</dbReference>
<feature type="region of interest" description="Disordered" evidence="14">
    <location>
        <begin position="125"/>
        <end position="147"/>
    </location>
</feature>
<protein>
    <recommendedName>
        <fullName evidence="12">Dynactin subunit 4</fullName>
    </recommendedName>
</protein>
<proteinExistence type="inferred from homology"/>
<dbReference type="Pfam" id="PF05502">
    <property type="entry name" value="Dynactin_p62"/>
    <property type="match status" value="1"/>
</dbReference>
<dbReference type="PANTHER" id="PTHR13034:SF2">
    <property type="entry name" value="DYNACTIN SUBUNIT 4"/>
    <property type="match status" value="1"/>
</dbReference>
<feature type="region of interest" description="Disordered" evidence="14">
    <location>
        <begin position="489"/>
        <end position="513"/>
    </location>
</feature>
<evidence type="ECO:0000256" key="4">
    <source>
        <dbReference type="ARBA" id="ARBA00022490"/>
    </source>
</evidence>
<dbReference type="InterPro" id="IPR008603">
    <property type="entry name" value="DCTN4"/>
</dbReference>
<feature type="region of interest" description="Disordered" evidence="14">
    <location>
        <begin position="186"/>
        <end position="232"/>
    </location>
</feature>
<evidence type="ECO:0000256" key="3">
    <source>
        <dbReference type="ARBA" id="ARBA00004657"/>
    </source>
</evidence>
<keyword evidence="9" id="KW-0175">Coiled coil</keyword>
<evidence type="ECO:0000313" key="15">
    <source>
        <dbReference type="EMBL" id="KAJ2901426.1"/>
    </source>
</evidence>
<comment type="similarity">
    <text evidence="11">Belongs to the dynactin subunit 4 family.</text>
</comment>
<feature type="compositionally biased region" description="Basic and acidic residues" evidence="14">
    <location>
        <begin position="677"/>
        <end position="687"/>
    </location>
</feature>
<evidence type="ECO:0000256" key="1">
    <source>
        <dbReference type="ARBA" id="ARBA00004300"/>
    </source>
</evidence>
<evidence type="ECO:0000256" key="13">
    <source>
        <dbReference type="ARBA" id="ARBA00093507"/>
    </source>
</evidence>
<feature type="region of interest" description="Disordered" evidence="14">
    <location>
        <begin position="606"/>
        <end position="687"/>
    </location>
</feature>
<evidence type="ECO:0000256" key="10">
    <source>
        <dbReference type="ARBA" id="ARBA00023212"/>
    </source>
</evidence>
<evidence type="ECO:0000256" key="2">
    <source>
        <dbReference type="ARBA" id="ARBA00004529"/>
    </source>
</evidence>
<accession>A0AAD5RQE9</accession>
<keyword evidence="8" id="KW-0007">Acetylation</keyword>
<dbReference type="AlphaFoldDB" id="A0AAD5RQE9"/>
<evidence type="ECO:0000256" key="7">
    <source>
        <dbReference type="ARBA" id="ARBA00022843"/>
    </source>
</evidence>
<evidence type="ECO:0000256" key="12">
    <source>
        <dbReference type="ARBA" id="ARBA00034864"/>
    </source>
</evidence>
<organism evidence="15 16">
    <name type="scientific">Zalerion maritima</name>
    <dbReference type="NCBI Taxonomy" id="339359"/>
    <lineage>
        <taxon>Eukaryota</taxon>
        <taxon>Fungi</taxon>
        <taxon>Dikarya</taxon>
        <taxon>Ascomycota</taxon>
        <taxon>Pezizomycotina</taxon>
        <taxon>Sordariomycetes</taxon>
        <taxon>Lulworthiomycetidae</taxon>
        <taxon>Lulworthiales</taxon>
        <taxon>Lulworthiaceae</taxon>
        <taxon>Zalerion</taxon>
    </lineage>
</organism>
<evidence type="ECO:0000256" key="9">
    <source>
        <dbReference type="ARBA" id="ARBA00023054"/>
    </source>
</evidence>
<evidence type="ECO:0000313" key="16">
    <source>
        <dbReference type="Proteomes" id="UP001201980"/>
    </source>
</evidence>
<dbReference type="PANTHER" id="PTHR13034">
    <property type="entry name" value="DYNACTIN P62 SUBUNIT"/>
    <property type="match status" value="1"/>
</dbReference>
<evidence type="ECO:0000256" key="11">
    <source>
        <dbReference type="ARBA" id="ARBA00034776"/>
    </source>
</evidence>
<evidence type="ECO:0000256" key="6">
    <source>
        <dbReference type="ARBA" id="ARBA00022553"/>
    </source>
</evidence>
<evidence type="ECO:0000256" key="5">
    <source>
        <dbReference type="ARBA" id="ARBA00022499"/>
    </source>
</evidence>
<feature type="compositionally biased region" description="Basic residues" evidence="14">
    <location>
        <begin position="189"/>
        <end position="201"/>
    </location>
</feature>
<gene>
    <name evidence="15" type="ORF">MKZ38_001856</name>
</gene>
<comment type="subunit">
    <text evidence="13">Subunit of dynactin, a multiprotein complex part of a tripartite complex with dynein and a adapter, such as BICDL1, BICD2 or HOOK3. The dynactin complex is built around ACTR1A/ACTB filament and consists of an actin-related filament composed of a shoulder domain, a pointed end and a barbed end. Its length is defined by its flexible shoulder domain. The soulder is composed of 2 DCTN1 subunits, 4 DCTN2 and 2 DCTN3. The 4 DCNT2 (via N-terminus) bind the ACTR1A filament and act as molecular rulers to determine the length. The pointed end is important for binding dynein-dynactin cargo adapters. Consists of 4 subunits: ACTR10, DCNT4, DCTN5 and DCTN6. The barbed end is composed of a CAPZA1:CAPZB heterodimers, which binds ACTR1A/ACTB filament and dynactin and stabilizes dynactin. Interacts with ATP7B, but not ATP7A, in a copper-dependent manner. Interacts with ANK2; this interaction is required for localization at costameres. Interacts with N4BP2L1.</text>
</comment>
<sequence>MASQTPYTYIQCPCADPTLASTSANVPLSPNLSRGEEDDEDNTFDPRAPRSSYSLFPLDYLLYCEDCHQIRCSRCIIEEIVAYFCPNCLFEVPSSNLKSEGNRCTRSCFQCPICVGPLSVTAADPPTSSSHQHLNPDKPAGSSHPSQSGPYVLHCGYCSWSSSEIGIKFEKPSGIYNQLSKLENGGKLKPIRGKDHPHRPTPHLWSTSSGLGPPVSVTGASSDPGDNHENAGEKRLDSEAQFAALKSFYQNQLSESNGSSSITALTELGFSSPGSLSRIMSLYSGGGADKKSKNLKNSGMREVSTTQEGLKMSELDETAKIDRLRSSDWSNCSSTKQNTAATGGGAGAMPTLFASDLRPSAYLLRAKRSKRCPLCRHIISKPEAKITNTRFRIRLVAGSYIPSITIKPMSSLSAPPIPSSSQPFYPPETILSPLQPAQFLLTFHNPLFESVKVSLATPAVTPGRFQSKVTVLCPQFEINANTDVWDEALKDGSGRDRRSTRGGAGGGDDNHHHQAEAGKIWERGRNWVTIVLEVTPSSVRPEHLTTLGKEPDEVDTSPLKEDEDVLEIPMFVRLEWEVDVGHEDVGHELGRDKCDRDRRELAYCPSQIPTRSMRSRKSPAAAAKQRTWARSLNNKSKKAKSCGSEGAEGTGPSNEQGEVAKPGKNEKLDSGNTLEAPRNDVAKEQDQ</sequence>
<reference evidence="15" key="1">
    <citation type="submission" date="2022-07" db="EMBL/GenBank/DDBJ databases">
        <title>Draft genome sequence of Zalerion maritima ATCC 34329, a (micro)plastics degrading marine fungus.</title>
        <authorList>
            <person name="Paco A."/>
            <person name="Goncalves M.F.M."/>
            <person name="Rocha-Santos T.A.P."/>
            <person name="Alves A."/>
        </authorList>
    </citation>
    <scope>NUCLEOTIDE SEQUENCE</scope>
    <source>
        <strain evidence="15">ATCC 34329</strain>
    </source>
</reference>
<keyword evidence="4" id="KW-0963">Cytoplasm</keyword>
<comment type="caution">
    <text evidence="15">The sequence shown here is derived from an EMBL/GenBank/DDBJ whole genome shotgun (WGS) entry which is preliminary data.</text>
</comment>
<keyword evidence="16" id="KW-1185">Reference proteome</keyword>
<evidence type="ECO:0000256" key="8">
    <source>
        <dbReference type="ARBA" id="ARBA00022990"/>
    </source>
</evidence>
<feature type="region of interest" description="Disordered" evidence="14">
    <location>
        <begin position="26"/>
        <end position="48"/>
    </location>
</feature>
<keyword evidence="7" id="KW-0832">Ubl conjugation</keyword>
<name>A0AAD5RQE9_9PEZI</name>
<dbReference type="EMBL" id="JAKWBI020000152">
    <property type="protein sequence ID" value="KAJ2901426.1"/>
    <property type="molecule type" value="Genomic_DNA"/>
</dbReference>
<evidence type="ECO:0000256" key="14">
    <source>
        <dbReference type="SAM" id="MobiDB-lite"/>
    </source>
</evidence>
<keyword evidence="10" id="KW-0206">Cytoskeleton</keyword>
<feature type="compositionally biased region" description="Basic and acidic residues" evidence="14">
    <location>
        <begin position="489"/>
        <end position="499"/>
    </location>
</feature>
<dbReference type="GO" id="GO:0005869">
    <property type="term" value="C:dynactin complex"/>
    <property type="evidence" value="ECO:0007669"/>
    <property type="project" value="InterPro"/>
</dbReference>
<keyword evidence="5" id="KW-1017">Isopeptide bond</keyword>
<comment type="subcellular location">
    <subcellularLocation>
        <location evidence="1">Cytoplasm</location>
        <location evidence="1">Cytoskeleton</location>
        <location evidence="1">Microtubule organizing center</location>
        <location evidence="1">Centrosome</location>
    </subcellularLocation>
    <subcellularLocation>
        <location evidence="2">Cytoplasm</location>
        <location evidence="2">Cytoskeleton</location>
        <location evidence="2">Stress fiber</location>
    </subcellularLocation>
    <subcellularLocation>
        <location evidence="3">Cytoplasm</location>
        <location evidence="3">Myofibril</location>
    </subcellularLocation>
</comment>
<dbReference type="GO" id="GO:0001725">
    <property type="term" value="C:stress fiber"/>
    <property type="evidence" value="ECO:0007669"/>
    <property type="project" value="UniProtKB-SubCell"/>
</dbReference>